<gene>
    <name evidence="2" type="ORF">NBH00_06920</name>
</gene>
<evidence type="ECO:0000313" key="3">
    <source>
        <dbReference type="Proteomes" id="UP001056035"/>
    </source>
</evidence>
<dbReference type="Pfam" id="PF04480">
    <property type="entry name" value="DUF559"/>
    <property type="match status" value="1"/>
</dbReference>
<organism evidence="2 3">
    <name type="scientific">Paraconexibacter antarcticus</name>
    <dbReference type="NCBI Taxonomy" id="2949664"/>
    <lineage>
        <taxon>Bacteria</taxon>
        <taxon>Bacillati</taxon>
        <taxon>Actinomycetota</taxon>
        <taxon>Thermoleophilia</taxon>
        <taxon>Solirubrobacterales</taxon>
        <taxon>Paraconexibacteraceae</taxon>
        <taxon>Paraconexibacter</taxon>
    </lineage>
</organism>
<dbReference type="GO" id="GO:0004519">
    <property type="term" value="F:endonuclease activity"/>
    <property type="evidence" value="ECO:0007669"/>
    <property type="project" value="UniProtKB-KW"/>
</dbReference>
<accession>A0ABY5DWR1</accession>
<protein>
    <submittedName>
        <fullName evidence="2">Endonuclease domain-containing protein</fullName>
    </submittedName>
</protein>
<dbReference type="Gene3D" id="3.40.960.10">
    <property type="entry name" value="VSR Endonuclease"/>
    <property type="match status" value="1"/>
</dbReference>
<dbReference type="InterPro" id="IPR007569">
    <property type="entry name" value="DUF559"/>
</dbReference>
<reference evidence="2 3" key="1">
    <citation type="submission" date="2022-06" db="EMBL/GenBank/DDBJ databases">
        <title>Paraconexibacter antarcticus.</title>
        <authorList>
            <person name="Kim C.S."/>
        </authorList>
    </citation>
    <scope>NUCLEOTIDE SEQUENCE [LARGE SCALE GENOMIC DNA]</scope>
    <source>
        <strain evidence="2 3">02-257</strain>
    </source>
</reference>
<feature type="domain" description="DUF559" evidence="1">
    <location>
        <begin position="225"/>
        <end position="285"/>
    </location>
</feature>
<dbReference type="InterPro" id="IPR011335">
    <property type="entry name" value="Restrct_endonuc-II-like"/>
</dbReference>
<dbReference type="Proteomes" id="UP001056035">
    <property type="component" value="Chromosome"/>
</dbReference>
<keyword evidence="2" id="KW-0540">Nuclease</keyword>
<keyword evidence="2" id="KW-0378">Hydrolase</keyword>
<dbReference type="RefSeq" id="WP_254572613.1">
    <property type="nucleotide sequence ID" value="NZ_CP098502.1"/>
</dbReference>
<dbReference type="SUPFAM" id="SSF52980">
    <property type="entry name" value="Restriction endonuclease-like"/>
    <property type="match status" value="1"/>
</dbReference>
<keyword evidence="2" id="KW-0255">Endonuclease</keyword>
<evidence type="ECO:0000313" key="2">
    <source>
        <dbReference type="EMBL" id="UTI65935.1"/>
    </source>
</evidence>
<evidence type="ECO:0000259" key="1">
    <source>
        <dbReference type="Pfam" id="PF04480"/>
    </source>
</evidence>
<sequence length="299" mass="34202">MTPLRRTHRDRRLFELANRQYGLIRHDQLIALGVAQHQVQAYLRNHRLTRVEADVYALGHTVLRDEGTWLAALWACGASDVLSHFTAGAFHGWRIPAGDGRIHLSTTDETTSRGDLAVHRVKSIPVVDVFRKAPFVVTTIPRTLVDLADVMDWQAFRRLADDLPSLDIARIRAAQDRAPGRAGRGRVRRLIEADDAHTKSEFERRFVRFCRRQGLPHPDELNHRIAGHSADCVYLGPRLVVELDGRAFHERRSQMRADRHRDTDYQLAGFRVLRLVWDDLHADETARTVARLRAFLAST</sequence>
<dbReference type="EMBL" id="CP098502">
    <property type="protein sequence ID" value="UTI65935.1"/>
    <property type="molecule type" value="Genomic_DNA"/>
</dbReference>
<name>A0ABY5DWR1_9ACTN</name>
<keyword evidence="3" id="KW-1185">Reference proteome</keyword>
<proteinExistence type="predicted"/>